<gene>
    <name evidence="1" type="ORF">Pan97_05290</name>
</gene>
<reference evidence="2" key="1">
    <citation type="submission" date="2019-02" db="EMBL/GenBank/DDBJ databases">
        <title>Deep-cultivation of Planctomycetes and their phenomic and genomic characterization uncovers novel biology.</title>
        <authorList>
            <person name="Wiegand S."/>
            <person name="Jogler M."/>
            <person name="Boedeker C."/>
            <person name="Pinto D."/>
            <person name="Vollmers J."/>
            <person name="Rivas-Marin E."/>
            <person name="Kohn T."/>
            <person name="Peeters S.H."/>
            <person name="Heuer A."/>
            <person name="Rast P."/>
            <person name="Oberbeckmann S."/>
            <person name="Bunk B."/>
            <person name="Jeske O."/>
            <person name="Meyerdierks A."/>
            <person name="Storesund J.E."/>
            <person name="Kallscheuer N."/>
            <person name="Luecker S."/>
            <person name="Lage O.M."/>
            <person name="Pohl T."/>
            <person name="Merkel B.J."/>
            <person name="Hornburger P."/>
            <person name="Mueller R.-W."/>
            <person name="Bruemmer F."/>
            <person name="Labrenz M."/>
            <person name="Spormann A.M."/>
            <person name="Op den Camp H."/>
            <person name="Overmann J."/>
            <person name="Amann R."/>
            <person name="Jetten M.S.M."/>
            <person name="Mascher T."/>
            <person name="Medema M.H."/>
            <person name="Devos D.P."/>
            <person name="Kaster A.-K."/>
            <person name="Ovreas L."/>
            <person name="Rohde M."/>
            <person name="Galperin M.Y."/>
            <person name="Jogler C."/>
        </authorList>
    </citation>
    <scope>NUCLEOTIDE SEQUENCE [LARGE SCALE GENOMIC DNA]</scope>
    <source>
        <strain evidence="2">Pan97</strain>
    </source>
</reference>
<sequence length="653" mass="74602">MASDGRQPQRVPFAFLVELPFWLATPSGRHTAEFRGITLPVTLHNDLTAVFRTTSSERDWQNLAMIVAHPYFIGWNARQDSKRNYHHRQLRTVLEFGIPLPMDVAIALKEDGPTRNHAVQLLRCFAADLIPLANRLILTYQAEADDPFVYAISEWDCPLWIARTPDGLYHEVELQHYLLQDQLPRLGATGSMAVPNYTCKHLEFDGSAPEIAPERRTLSNAWGSYYRGQYDQMLVNFVTAIEVILDRRLEKELHLAGYDRPEIERRIGTDSFHSKLKAYQLLSKERIPGPIIDPQSPEVNRVRLADELNKIRNLRNKLLHEAKPPVVHEGYALKIAETMSWLARCISRDPRLDNTLNRQYILMQAYRMKMYFPTFPEVPDEEREEFEKQEEIALKLRESNVGPFRDQILQNILAKMLKVACDENDFEYASFAALAWMGFDVEEAPIDLLGVGQARERYEFRHSGNKWYVFILTNLDPSAVGEISARTRTLREQDSSSKALVLYKTQAGNRPGKLSNIVARSIDDLVIRGMTACFLDSQTIKDRESFLSIDTDEAWCSPEVEVVGHVYRVLTDKSVVCIEITKGATIEKGDLLLLRSKKGYLETHEVQSIEIGRMEYSVALGPAKCGILTDRKADRRLNNSSVLKAKPLRLTKG</sequence>
<evidence type="ECO:0000313" key="1">
    <source>
        <dbReference type="EMBL" id="QDU73553.1"/>
    </source>
</evidence>
<keyword evidence="2" id="KW-1185">Reference proteome</keyword>
<protein>
    <submittedName>
        <fullName evidence="1">Uncharacterized protein</fullName>
    </submittedName>
</protein>
<organism evidence="1 2">
    <name type="scientific">Bremerella volcania</name>
    <dbReference type="NCBI Taxonomy" id="2527984"/>
    <lineage>
        <taxon>Bacteria</taxon>
        <taxon>Pseudomonadati</taxon>
        <taxon>Planctomycetota</taxon>
        <taxon>Planctomycetia</taxon>
        <taxon>Pirellulales</taxon>
        <taxon>Pirellulaceae</taxon>
        <taxon>Bremerella</taxon>
    </lineage>
</organism>
<accession>A0A518C2V6</accession>
<proteinExistence type="predicted"/>
<name>A0A518C2V6_9BACT</name>
<dbReference type="KEGG" id="bvo:Pan97_05290"/>
<dbReference type="RefSeq" id="WP_144970470.1">
    <property type="nucleotide sequence ID" value="NZ_CP036289.1"/>
</dbReference>
<dbReference type="AlphaFoldDB" id="A0A518C2V6"/>
<dbReference type="EMBL" id="CP036289">
    <property type="protein sequence ID" value="QDU73553.1"/>
    <property type="molecule type" value="Genomic_DNA"/>
</dbReference>
<dbReference type="OrthoDB" id="9848536at2"/>
<evidence type="ECO:0000313" key="2">
    <source>
        <dbReference type="Proteomes" id="UP000318626"/>
    </source>
</evidence>
<dbReference type="Proteomes" id="UP000318626">
    <property type="component" value="Chromosome"/>
</dbReference>